<dbReference type="Pfam" id="PF22880">
    <property type="entry name" value="DUF7019"/>
    <property type="match status" value="1"/>
</dbReference>
<dbReference type="EMBL" id="SMKA01000005">
    <property type="protein sequence ID" value="TDC34828.1"/>
    <property type="molecule type" value="Genomic_DNA"/>
</dbReference>
<name>A0A4R4QGT8_9ACTN</name>
<keyword evidence="2" id="KW-1185">Reference proteome</keyword>
<reference evidence="1 2" key="1">
    <citation type="submission" date="2019-03" db="EMBL/GenBank/DDBJ databases">
        <title>Draft genome sequences of novel Actinobacteria.</title>
        <authorList>
            <person name="Sahin N."/>
            <person name="Ay H."/>
            <person name="Saygin H."/>
        </authorList>
    </citation>
    <scope>NUCLEOTIDE SEQUENCE [LARGE SCALE GENOMIC DNA]</scope>
    <source>
        <strain evidence="1 2">JCM 30547</strain>
    </source>
</reference>
<gene>
    <name evidence="1" type="ORF">E1261_02680</name>
</gene>
<protein>
    <submittedName>
        <fullName evidence="1">Uncharacterized protein</fullName>
    </submittedName>
</protein>
<proteinExistence type="predicted"/>
<dbReference type="OrthoDB" id="9806505at2"/>
<dbReference type="AlphaFoldDB" id="A0A4R4QGT8"/>
<dbReference type="RefSeq" id="WP_132401227.1">
    <property type="nucleotide sequence ID" value="NZ_SMKA01000005.1"/>
</dbReference>
<dbReference type="Proteomes" id="UP000295075">
    <property type="component" value="Unassembled WGS sequence"/>
</dbReference>
<evidence type="ECO:0000313" key="2">
    <source>
        <dbReference type="Proteomes" id="UP000295075"/>
    </source>
</evidence>
<comment type="caution">
    <text evidence="1">The sequence shown here is derived from an EMBL/GenBank/DDBJ whole genome shotgun (WGS) entry which is preliminary data.</text>
</comment>
<organism evidence="1 2">
    <name type="scientific">Kribbella albertanoniae</name>
    <dbReference type="NCBI Taxonomy" id="1266829"/>
    <lineage>
        <taxon>Bacteria</taxon>
        <taxon>Bacillati</taxon>
        <taxon>Actinomycetota</taxon>
        <taxon>Actinomycetes</taxon>
        <taxon>Propionibacteriales</taxon>
        <taxon>Kribbellaceae</taxon>
        <taxon>Kribbella</taxon>
    </lineage>
</organism>
<sequence>MVTDNWPVDVKYCSRRLTRQIVGQDAAPRSKWLRKVGLNLGAKAAGVSAEVGLREVDRTNIYDVARRAIDVVSDNTGTLANPGHYVRATVDLSWGAIPVHMGWDRAQNVRVACFFADVEVPDVGSIFPGLFGSATNFLGVADEEYSGGWMPSDAEGMYQILADAAEPEDPVVATKFLEWDRDLSLQSRLRSAATIYTTAATQGPDRMDVLFRPYDTARDVDLSFHGLSPGESGRYSLVMLGTPIWVATPEPQAE</sequence>
<accession>A0A4R4QGT8</accession>
<evidence type="ECO:0000313" key="1">
    <source>
        <dbReference type="EMBL" id="TDC34828.1"/>
    </source>
</evidence>
<dbReference type="InterPro" id="IPR054284">
    <property type="entry name" value="DUF7019"/>
</dbReference>